<keyword evidence="3" id="KW-1003">Cell membrane</keyword>
<evidence type="ECO:0000256" key="8">
    <source>
        <dbReference type="SAM" id="Phobius"/>
    </source>
</evidence>
<dbReference type="InterPro" id="IPR003400">
    <property type="entry name" value="ExbD"/>
</dbReference>
<keyword evidence="4 7" id="KW-0812">Transmembrane</keyword>
<sequence>MRLSEAPKRSRAPGLTSLIDVIFLLLMFFMLASTFSIYQKLDVTSGAEGAGQMEQSPILLQVFGEGQLSVNGDRVKVEALIATLSDAGIEKIRPVAIIPAKDSTVQDVVSALEMLKTAGWSATIVGN</sequence>
<protein>
    <submittedName>
        <fullName evidence="9">Outer membrane transport energization protein ExbD (TC 2.C.1.1.1)</fullName>
    </submittedName>
</protein>
<dbReference type="EMBL" id="FOSK01000004">
    <property type="protein sequence ID" value="SFK34306.1"/>
    <property type="molecule type" value="Genomic_DNA"/>
</dbReference>
<accession>A0A1I3YSX7</accession>
<comment type="similarity">
    <text evidence="2 7">Belongs to the ExbD/TolR family.</text>
</comment>
<keyword evidence="7" id="KW-0653">Protein transport</keyword>
<evidence type="ECO:0000256" key="1">
    <source>
        <dbReference type="ARBA" id="ARBA00004162"/>
    </source>
</evidence>
<evidence type="ECO:0000313" key="10">
    <source>
        <dbReference type="Proteomes" id="UP000199598"/>
    </source>
</evidence>
<feature type="transmembrane region" description="Helical" evidence="8">
    <location>
        <begin position="12"/>
        <end position="32"/>
    </location>
</feature>
<evidence type="ECO:0000256" key="5">
    <source>
        <dbReference type="ARBA" id="ARBA00022989"/>
    </source>
</evidence>
<evidence type="ECO:0000313" key="9">
    <source>
        <dbReference type="EMBL" id="SFK34306.1"/>
    </source>
</evidence>
<dbReference type="RefSeq" id="WP_093518804.1">
    <property type="nucleotide sequence ID" value="NZ_FOSK01000004.1"/>
</dbReference>
<dbReference type="Proteomes" id="UP000199598">
    <property type="component" value="Unassembled WGS sequence"/>
</dbReference>
<gene>
    <name evidence="9" type="ORF">SAMN04488518_104178</name>
</gene>
<keyword evidence="10" id="KW-1185">Reference proteome</keyword>
<evidence type="ECO:0000256" key="6">
    <source>
        <dbReference type="ARBA" id="ARBA00023136"/>
    </source>
</evidence>
<comment type="subcellular location">
    <subcellularLocation>
        <location evidence="1">Cell membrane</location>
        <topology evidence="1">Single-pass membrane protein</topology>
    </subcellularLocation>
    <subcellularLocation>
        <location evidence="7">Cell membrane</location>
        <topology evidence="7">Single-pass type II membrane protein</topology>
    </subcellularLocation>
</comment>
<evidence type="ECO:0000256" key="2">
    <source>
        <dbReference type="ARBA" id="ARBA00005811"/>
    </source>
</evidence>
<evidence type="ECO:0000256" key="4">
    <source>
        <dbReference type="ARBA" id="ARBA00022692"/>
    </source>
</evidence>
<comment type="caution">
    <text evidence="9">The sequence shown here is derived from an EMBL/GenBank/DDBJ whole genome shotgun (WGS) entry which is preliminary data.</text>
</comment>
<evidence type="ECO:0000256" key="3">
    <source>
        <dbReference type="ARBA" id="ARBA00022475"/>
    </source>
</evidence>
<proteinExistence type="inferred from homology"/>
<dbReference type="Pfam" id="PF02472">
    <property type="entry name" value="ExbD"/>
    <property type="match status" value="1"/>
</dbReference>
<keyword evidence="7" id="KW-0813">Transport</keyword>
<dbReference type="PANTHER" id="PTHR30558">
    <property type="entry name" value="EXBD MEMBRANE COMPONENT OF PMF-DRIVEN MACROMOLECULE IMPORT SYSTEM"/>
    <property type="match status" value="1"/>
</dbReference>
<evidence type="ECO:0000256" key="7">
    <source>
        <dbReference type="RuleBase" id="RU003879"/>
    </source>
</evidence>
<name>A0A1I3YSX7_9HYPH</name>
<keyword evidence="5 8" id="KW-1133">Transmembrane helix</keyword>
<organism evidence="9 10">
    <name type="scientific">Pseudovibrio ascidiaceicola</name>
    <dbReference type="NCBI Taxonomy" id="285279"/>
    <lineage>
        <taxon>Bacteria</taxon>
        <taxon>Pseudomonadati</taxon>
        <taxon>Pseudomonadota</taxon>
        <taxon>Alphaproteobacteria</taxon>
        <taxon>Hyphomicrobiales</taxon>
        <taxon>Stappiaceae</taxon>
        <taxon>Pseudovibrio</taxon>
    </lineage>
</organism>
<keyword evidence="6 8" id="KW-0472">Membrane</keyword>
<reference evidence="9 10" key="1">
    <citation type="submission" date="2016-10" db="EMBL/GenBank/DDBJ databases">
        <authorList>
            <person name="Varghese N."/>
            <person name="Submissions S."/>
        </authorList>
    </citation>
    <scope>NUCLEOTIDE SEQUENCE [LARGE SCALE GENOMIC DNA]</scope>
    <source>
        <strain evidence="9 10">DSM 16392</strain>
    </source>
</reference>